<feature type="compositionally biased region" description="Polar residues" evidence="1">
    <location>
        <begin position="64"/>
        <end position="73"/>
    </location>
</feature>
<dbReference type="Proteomes" id="UP001390339">
    <property type="component" value="Unassembled WGS sequence"/>
</dbReference>
<feature type="region of interest" description="Disordered" evidence="1">
    <location>
        <begin position="1"/>
        <end position="91"/>
    </location>
</feature>
<name>A0ABR2IF55_9PEZI</name>
<evidence type="ECO:0000313" key="2">
    <source>
        <dbReference type="EMBL" id="KAK8861830.1"/>
    </source>
</evidence>
<protein>
    <recommendedName>
        <fullName evidence="4">SMP domain-containing protein</fullName>
    </recommendedName>
</protein>
<proteinExistence type="predicted"/>
<keyword evidence="3" id="KW-1185">Reference proteome</keyword>
<evidence type="ECO:0000256" key="1">
    <source>
        <dbReference type="SAM" id="MobiDB-lite"/>
    </source>
</evidence>
<comment type="caution">
    <text evidence="2">The sequence shown here is derived from an EMBL/GenBank/DDBJ whole genome shotgun (WGS) entry which is preliminary data.</text>
</comment>
<evidence type="ECO:0008006" key="4">
    <source>
        <dbReference type="Google" id="ProtNLM"/>
    </source>
</evidence>
<sequence length="91" mass="9497">MASSSDRSAQGSATSIGSSHIITANSTTSPSSSELSLARRRTDAYMSTKNGGGDPVTALALRPSPSTSATDRQAQVKREMEASMSKFNKTQ</sequence>
<feature type="compositionally biased region" description="Low complexity" evidence="1">
    <location>
        <begin position="26"/>
        <end position="36"/>
    </location>
</feature>
<reference evidence="2 3" key="1">
    <citation type="journal article" date="2024" name="IMA Fungus">
        <title>Apiospora arundinis, a panoply of carbohydrate-active enzymes and secondary metabolites.</title>
        <authorList>
            <person name="Sorensen T."/>
            <person name="Petersen C."/>
            <person name="Muurmann A.T."/>
            <person name="Christiansen J.V."/>
            <person name="Brundto M.L."/>
            <person name="Overgaard C.K."/>
            <person name="Boysen A.T."/>
            <person name="Wollenberg R.D."/>
            <person name="Larsen T.O."/>
            <person name="Sorensen J.L."/>
            <person name="Nielsen K.L."/>
            <person name="Sondergaard T.E."/>
        </authorList>
    </citation>
    <scope>NUCLEOTIDE SEQUENCE [LARGE SCALE GENOMIC DNA]</scope>
    <source>
        <strain evidence="2 3">AAU 773</strain>
    </source>
</reference>
<dbReference type="EMBL" id="JAPCWZ010000005">
    <property type="protein sequence ID" value="KAK8861830.1"/>
    <property type="molecule type" value="Genomic_DNA"/>
</dbReference>
<accession>A0ABR2IF55</accession>
<feature type="compositionally biased region" description="Polar residues" evidence="1">
    <location>
        <begin position="1"/>
        <end position="25"/>
    </location>
</feature>
<gene>
    <name evidence="2" type="ORF">PGQ11_008065</name>
</gene>
<organism evidence="2 3">
    <name type="scientific">Apiospora arundinis</name>
    <dbReference type="NCBI Taxonomy" id="335852"/>
    <lineage>
        <taxon>Eukaryota</taxon>
        <taxon>Fungi</taxon>
        <taxon>Dikarya</taxon>
        <taxon>Ascomycota</taxon>
        <taxon>Pezizomycotina</taxon>
        <taxon>Sordariomycetes</taxon>
        <taxon>Xylariomycetidae</taxon>
        <taxon>Amphisphaeriales</taxon>
        <taxon>Apiosporaceae</taxon>
        <taxon>Apiospora</taxon>
    </lineage>
</organism>
<evidence type="ECO:0000313" key="3">
    <source>
        <dbReference type="Proteomes" id="UP001390339"/>
    </source>
</evidence>